<evidence type="ECO:0000313" key="7">
    <source>
        <dbReference type="EMBL" id="VDM22856.1"/>
    </source>
</evidence>
<evidence type="ECO:0000259" key="6">
    <source>
        <dbReference type="PROSITE" id="PS50178"/>
    </source>
</evidence>
<dbReference type="SUPFAM" id="SSF57903">
    <property type="entry name" value="FYVE/PHD zinc finger"/>
    <property type="match status" value="1"/>
</dbReference>
<keyword evidence="1" id="KW-0479">Metal-binding</keyword>
<dbReference type="GO" id="GO:0072383">
    <property type="term" value="P:plus-end-directed vesicle transport along microtubule"/>
    <property type="evidence" value="ECO:0007669"/>
    <property type="project" value="TreeGrafter"/>
</dbReference>
<dbReference type="InterPro" id="IPR017455">
    <property type="entry name" value="Znf_FYVE-rel"/>
</dbReference>
<evidence type="ECO:0000256" key="3">
    <source>
        <dbReference type="ARBA" id="ARBA00022833"/>
    </source>
</evidence>
<dbReference type="InterPro" id="IPR011011">
    <property type="entry name" value="Znf_FYVE_PHD"/>
</dbReference>
<keyword evidence="8" id="KW-1185">Reference proteome</keyword>
<dbReference type="Gene3D" id="1.20.5.390">
    <property type="entry name" value="L1 transposable element, trimerization domain"/>
    <property type="match status" value="1"/>
</dbReference>
<reference evidence="7 8" key="1">
    <citation type="submission" date="2018-11" db="EMBL/GenBank/DDBJ databases">
        <authorList>
            <consortium name="Pathogen Informatics"/>
        </authorList>
    </citation>
    <scope>NUCLEOTIDE SEQUENCE [LARGE SCALE GENOMIC DNA]</scope>
</reference>
<name>A0A3P7ESH3_HYDTA</name>
<dbReference type="GO" id="GO:1901098">
    <property type="term" value="P:positive regulation of autophagosome maturation"/>
    <property type="evidence" value="ECO:0007669"/>
    <property type="project" value="TreeGrafter"/>
</dbReference>
<dbReference type="GO" id="GO:0008270">
    <property type="term" value="F:zinc ion binding"/>
    <property type="evidence" value="ECO:0007669"/>
    <property type="project" value="UniProtKB-KW"/>
</dbReference>
<dbReference type="AlphaFoldDB" id="A0A3P7ESH3"/>
<dbReference type="PANTHER" id="PTHR46753">
    <property type="entry name" value="FYVE AND COILED-COIL DOMAIN-CONTAINING PROTEIN 1"/>
    <property type="match status" value="1"/>
</dbReference>
<feature type="domain" description="FYVE-type" evidence="6">
    <location>
        <begin position="251"/>
        <end position="309"/>
    </location>
</feature>
<gene>
    <name evidence="7" type="ORF">TTAC_LOCUS3550</name>
</gene>
<dbReference type="OrthoDB" id="79871at2759"/>
<dbReference type="SUPFAM" id="SSF69979">
    <property type="entry name" value="Eea1 homodimerisation domain"/>
    <property type="match status" value="1"/>
</dbReference>
<evidence type="ECO:0000256" key="1">
    <source>
        <dbReference type="ARBA" id="ARBA00022723"/>
    </source>
</evidence>
<dbReference type="PANTHER" id="PTHR46753:SF2">
    <property type="entry name" value="FYVE AND COILED-COIL DOMAIN-CONTAINING PROTEIN 1"/>
    <property type="match status" value="1"/>
</dbReference>
<dbReference type="PROSITE" id="PS50178">
    <property type="entry name" value="ZF_FYVE"/>
    <property type="match status" value="1"/>
</dbReference>
<dbReference type="Proteomes" id="UP000274429">
    <property type="component" value="Unassembled WGS sequence"/>
</dbReference>
<feature type="coiled-coil region" evidence="5">
    <location>
        <begin position="2"/>
        <end position="29"/>
    </location>
</feature>
<evidence type="ECO:0000256" key="5">
    <source>
        <dbReference type="SAM" id="Coils"/>
    </source>
</evidence>
<dbReference type="EMBL" id="UYWX01002626">
    <property type="protein sequence ID" value="VDM22856.1"/>
    <property type="molecule type" value="Genomic_DNA"/>
</dbReference>
<dbReference type="GO" id="GO:0005776">
    <property type="term" value="C:autophagosome"/>
    <property type="evidence" value="ECO:0007669"/>
    <property type="project" value="TreeGrafter"/>
</dbReference>
<dbReference type="CDD" id="cd15730">
    <property type="entry name" value="FYVE_EEA1"/>
    <property type="match status" value="1"/>
</dbReference>
<dbReference type="GO" id="GO:0005770">
    <property type="term" value="C:late endosome"/>
    <property type="evidence" value="ECO:0007669"/>
    <property type="project" value="TreeGrafter"/>
</dbReference>
<dbReference type="InterPro" id="IPR013083">
    <property type="entry name" value="Znf_RING/FYVE/PHD"/>
</dbReference>
<dbReference type="InterPro" id="IPR000306">
    <property type="entry name" value="Znf_FYVE"/>
</dbReference>
<accession>A0A3P7ESH3</accession>
<sequence>MIFELQTEIDSLKANLDDSAKTLKYLREENKVLLEKTANLLLETQVKEEQVVGLETTVKAIRSSERTLRSSLDGAKETIKKKDAAIESLQQELQQCMSDKEAKYNECDCLTKQINALTSESNSVNATNAKLNAELSEMRSRLTCLVDSEKTLKQKMVELNATLASQNEELRNHANIVIELESRLNSTLAEQQALMDQLIENQKKSKQMETALQTSHHEMEGLQRIVLDLGRQNQALQITQDRLTNRQWISDDSVQSCSNCQKDFSISVRKHHCRHCGKVFCQACSSKKTATSASKDPLRVCDGCFAELTGAR</sequence>
<evidence type="ECO:0000313" key="8">
    <source>
        <dbReference type="Proteomes" id="UP000274429"/>
    </source>
</evidence>
<evidence type="ECO:0000256" key="2">
    <source>
        <dbReference type="ARBA" id="ARBA00022771"/>
    </source>
</evidence>
<dbReference type="Pfam" id="PF01363">
    <property type="entry name" value="FYVE"/>
    <property type="match status" value="1"/>
</dbReference>
<organism evidence="7 8">
    <name type="scientific">Hydatigena taeniaeformis</name>
    <name type="common">Feline tapeworm</name>
    <name type="synonym">Taenia taeniaeformis</name>
    <dbReference type="NCBI Taxonomy" id="6205"/>
    <lineage>
        <taxon>Eukaryota</taxon>
        <taxon>Metazoa</taxon>
        <taxon>Spiralia</taxon>
        <taxon>Lophotrochozoa</taxon>
        <taxon>Platyhelminthes</taxon>
        <taxon>Cestoda</taxon>
        <taxon>Eucestoda</taxon>
        <taxon>Cyclophyllidea</taxon>
        <taxon>Taeniidae</taxon>
        <taxon>Hydatigera</taxon>
    </lineage>
</organism>
<proteinExistence type="predicted"/>
<dbReference type="GO" id="GO:0005764">
    <property type="term" value="C:lysosome"/>
    <property type="evidence" value="ECO:0007669"/>
    <property type="project" value="TreeGrafter"/>
</dbReference>
<keyword evidence="3" id="KW-0862">Zinc</keyword>
<dbReference type="Gene3D" id="3.30.40.10">
    <property type="entry name" value="Zinc/RING finger domain, C3HC4 (zinc finger)"/>
    <property type="match status" value="1"/>
</dbReference>
<protein>
    <recommendedName>
        <fullName evidence="6">FYVE-type domain-containing protein</fullName>
    </recommendedName>
</protein>
<evidence type="ECO:0000256" key="4">
    <source>
        <dbReference type="PROSITE-ProRule" id="PRU00091"/>
    </source>
</evidence>
<dbReference type="SMART" id="SM00064">
    <property type="entry name" value="FYVE"/>
    <property type="match status" value="1"/>
</dbReference>
<keyword evidence="2 4" id="KW-0863">Zinc-finger</keyword>
<feature type="coiled-coil region" evidence="5">
    <location>
        <begin position="72"/>
        <end position="183"/>
    </location>
</feature>
<keyword evidence="5" id="KW-0175">Coiled coil</keyword>